<keyword evidence="2" id="KW-0378">Hydrolase</keyword>
<gene>
    <name evidence="3" type="primary">ybgC</name>
    <name evidence="3" type="ORF">Lqui_0520</name>
</gene>
<dbReference type="PANTHER" id="PTHR31793:SF37">
    <property type="entry name" value="ACYL-COA THIOESTER HYDROLASE YBGC"/>
    <property type="match status" value="1"/>
</dbReference>
<dbReference type="PANTHER" id="PTHR31793">
    <property type="entry name" value="4-HYDROXYBENZOYL-COA THIOESTERASE FAMILY MEMBER"/>
    <property type="match status" value="1"/>
</dbReference>
<dbReference type="PATRIC" id="fig|45073.5.peg.551"/>
<dbReference type="NCBIfam" id="TIGR02799">
    <property type="entry name" value="thio_ybgC"/>
    <property type="match status" value="1"/>
</dbReference>
<organism evidence="3 4">
    <name type="scientific">Legionella quinlivanii</name>
    <dbReference type="NCBI Taxonomy" id="45073"/>
    <lineage>
        <taxon>Bacteria</taxon>
        <taxon>Pseudomonadati</taxon>
        <taxon>Pseudomonadota</taxon>
        <taxon>Gammaproteobacteria</taxon>
        <taxon>Legionellales</taxon>
        <taxon>Legionellaceae</taxon>
        <taxon>Legionella</taxon>
    </lineage>
</organism>
<dbReference type="STRING" id="45073.Lqui_0520"/>
<dbReference type="CDD" id="cd00586">
    <property type="entry name" value="4HBT"/>
    <property type="match status" value="1"/>
</dbReference>
<accession>A0A0W0Y3S9</accession>
<sequence length="132" mass="15424">MSQFTHSSQFRVYAEDTDFMGIVYYANYLKFCERARTEMLRNNGLVLTELAKQDCHFVITNVELKYKQPARLDDLITITCNIKNKTACSIVFEQTIKNEHNSELCSALVTIVCVNRHTKPRRLPDRFNLLQK</sequence>
<dbReference type="InterPro" id="IPR050563">
    <property type="entry name" value="4-hydroxybenzoyl-CoA_TE"/>
</dbReference>
<dbReference type="InterPro" id="IPR006684">
    <property type="entry name" value="YbgC/YbaW"/>
</dbReference>
<evidence type="ECO:0000256" key="2">
    <source>
        <dbReference type="ARBA" id="ARBA00022801"/>
    </source>
</evidence>
<dbReference type="Pfam" id="PF13279">
    <property type="entry name" value="4HBT_2"/>
    <property type="match status" value="1"/>
</dbReference>
<evidence type="ECO:0000256" key="1">
    <source>
        <dbReference type="ARBA" id="ARBA00005953"/>
    </source>
</evidence>
<evidence type="ECO:0000313" key="3">
    <source>
        <dbReference type="EMBL" id="KTD51676.1"/>
    </source>
</evidence>
<protein>
    <submittedName>
        <fullName evidence="3">Acyl-CoA thioesterase</fullName>
    </submittedName>
</protein>
<dbReference type="AlphaFoldDB" id="A0A0W0Y3S9"/>
<dbReference type="EMBL" id="LNYS01000006">
    <property type="protein sequence ID" value="KTD51676.1"/>
    <property type="molecule type" value="Genomic_DNA"/>
</dbReference>
<dbReference type="SUPFAM" id="SSF54637">
    <property type="entry name" value="Thioesterase/thiol ester dehydrase-isomerase"/>
    <property type="match status" value="1"/>
</dbReference>
<dbReference type="PIRSF" id="PIRSF003230">
    <property type="entry name" value="YbgC"/>
    <property type="match status" value="1"/>
</dbReference>
<dbReference type="GO" id="GO:0047617">
    <property type="term" value="F:fatty acyl-CoA hydrolase activity"/>
    <property type="evidence" value="ECO:0007669"/>
    <property type="project" value="TreeGrafter"/>
</dbReference>
<comment type="similarity">
    <text evidence="1">Belongs to the 4-hydroxybenzoyl-CoA thioesterase family.</text>
</comment>
<reference evidence="3 4" key="1">
    <citation type="submission" date="2015-11" db="EMBL/GenBank/DDBJ databases">
        <title>Genomic analysis of 38 Legionella species identifies large and diverse effector repertoires.</title>
        <authorList>
            <person name="Burstein D."/>
            <person name="Amaro F."/>
            <person name="Zusman T."/>
            <person name="Lifshitz Z."/>
            <person name="Cohen O."/>
            <person name="Gilbert J.A."/>
            <person name="Pupko T."/>
            <person name="Shuman H.A."/>
            <person name="Segal G."/>
        </authorList>
    </citation>
    <scope>NUCLEOTIDE SEQUENCE [LARGE SCALE GENOMIC DNA]</scope>
    <source>
        <strain evidence="3 4">CDC#1442-AUS-E</strain>
    </source>
</reference>
<proteinExistence type="inferred from homology"/>
<dbReference type="RefSeq" id="WP_146063023.1">
    <property type="nucleotide sequence ID" value="NZ_CAAAIK010000002.1"/>
</dbReference>
<dbReference type="Gene3D" id="3.10.129.10">
    <property type="entry name" value="Hotdog Thioesterase"/>
    <property type="match status" value="1"/>
</dbReference>
<comment type="caution">
    <text evidence="3">The sequence shown here is derived from an EMBL/GenBank/DDBJ whole genome shotgun (WGS) entry which is preliminary data.</text>
</comment>
<name>A0A0W0Y3S9_9GAMM</name>
<evidence type="ECO:0000313" key="4">
    <source>
        <dbReference type="Proteomes" id="UP000054618"/>
    </source>
</evidence>
<dbReference type="NCBIfam" id="TIGR00051">
    <property type="entry name" value="YbgC/FadM family acyl-CoA thioesterase"/>
    <property type="match status" value="1"/>
</dbReference>
<dbReference type="InterPro" id="IPR029069">
    <property type="entry name" value="HotDog_dom_sf"/>
</dbReference>
<dbReference type="OrthoDB" id="9808429at2"/>
<dbReference type="Proteomes" id="UP000054618">
    <property type="component" value="Unassembled WGS sequence"/>
</dbReference>
<keyword evidence="4" id="KW-1185">Reference proteome</keyword>
<dbReference type="FunFam" id="3.10.129.10:FF:000004">
    <property type="entry name" value="Tol-pal system-associated acyl-CoA thioesterase"/>
    <property type="match status" value="1"/>
</dbReference>
<dbReference type="InterPro" id="IPR014166">
    <property type="entry name" value="Tol-Pal_acyl-CoA_thioesterase"/>
</dbReference>